<feature type="region of interest" description="Disordered" evidence="1">
    <location>
        <begin position="309"/>
        <end position="328"/>
    </location>
</feature>
<accession>A0A1Y2P2C5</accession>
<organism evidence="2 3">
    <name type="scientific">Streptomyces fradiae ATCC 10745 = DSM 40063</name>
    <dbReference type="NCBI Taxonomy" id="1319510"/>
    <lineage>
        <taxon>Bacteria</taxon>
        <taxon>Bacillati</taxon>
        <taxon>Actinomycetota</taxon>
        <taxon>Actinomycetes</taxon>
        <taxon>Kitasatosporales</taxon>
        <taxon>Streptomycetaceae</taxon>
        <taxon>Streptomyces</taxon>
    </lineage>
</organism>
<dbReference type="Proteomes" id="UP000194318">
    <property type="component" value="Unassembled WGS sequence"/>
</dbReference>
<name>A0A1Y2P2C5_STRFR</name>
<reference evidence="2 3" key="1">
    <citation type="submission" date="2016-09" db="EMBL/GenBank/DDBJ databases">
        <title>Streptomyces fradiae DSM40063, a candidate organism with high potential of specific P450 cytochromes.</title>
        <authorList>
            <person name="Grumaz C."/>
            <person name="Vainshtein Y."/>
            <person name="Kirstahler P."/>
            <person name="Sohn K."/>
        </authorList>
    </citation>
    <scope>NUCLEOTIDE SEQUENCE [LARGE SCALE GENOMIC DNA]</scope>
    <source>
        <strain evidence="2 3">DSM 40063</strain>
    </source>
</reference>
<feature type="region of interest" description="Disordered" evidence="1">
    <location>
        <begin position="253"/>
        <end position="287"/>
    </location>
</feature>
<sequence>MPGVEAGVGAARLRELRVPQGAHEQVPVGDRPVHAGPLQRAGQQAQRLRAGRRVGDGLGEQRVVVDAHGVARRVPGVEAHARYVQRVQRAGLRGEGPRRVLRVQPGLHGVAARRGRLGRQGGALRDAQLEGHQVDAVHGLGDGVLDLEPGVHLQEVRGAVRADEELDGARAPVADGAGGAHGRAVQLLDQRLGQARRGGLLDDLLVAALEGAVAGAERPHRAVRVGQELHLHMASALQVRLGEDLAVAERRQGLGPRGGQLPRQRRHLPYDPHAPAAAPGRGLDQHGQVGLGQRVRVERFDAQQPFRAGLGRHRLDGPGRRAHPGQPGRLDLAREGGALGEEPVAGVHGVGAGREGRGDDEVAAQVGVGGGRARQPHGRVGLPHVQGARVRVGVHGDRADAEVAAGAEDAAGDLTAVGDEQGLDHGSLTSGRRRSRRGRPRPVRCGWPTGTSRGRCGCRAGR</sequence>
<feature type="region of interest" description="Disordered" evidence="1">
    <location>
        <begin position="19"/>
        <end position="41"/>
    </location>
</feature>
<dbReference type="AlphaFoldDB" id="A0A1Y2P2C5"/>
<evidence type="ECO:0000256" key="1">
    <source>
        <dbReference type="SAM" id="MobiDB-lite"/>
    </source>
</evidence>
<evidence type="ECO:0000313" key="2">
    <source>
        <dbReference type="EMBL" id="OSY53894.1"/>
    </source>
</evidence>
<dbReference type="AntiFam" id="ANF00133">
    <property type="entry name" value="Shadow ORF (opposite mccA)"/>
</dbReference>
<feature type="region of interest" description="Disordered" evidence="1">
    <location>
        <begin position="412"/>
        <end position="462"/>
    </location>
</feature>
<evidence type="ECO:0000313" key="3">
    <source>
        <dbReference type="Proteomes" id="UP000194318"/>
    </source>
</evidence>
<proteinExistence type="predicted"/>
<dbReference type="EMBL" id="MIFZ01000047">
    <property type="protein sequence ID" value="OSY53894.1"/>
    <property type="molecule type" value="Genomic_DNA"/>
</dbReference>
<feature type="compositionally biased region" description="Basic residues" evidence="1">
    <location>
        <begin position="431"/>
        <end position="442"/>
    </location>
</feature>
<comment type="caution">
    <text evidence="2">The sequence shown here is derived from an EMBL/GenBank/DDBJ whole genome shotgun (WGS) entry which is preliminary data.</text>
</comment>
<gene>
    <name evidence="2" type="ORF">BG846_00430</name>
</gene>
<protein>
    <submittedName>
        <fullName evidence="2">Uncharacterized protein</fullName>
    </submittedName>
</protein>